<evidence type="ECO:0000313" key="1">
    <source>
        <dbReference type="Proteomes" id="UP000095286"/>
    </source>
</evidence>
<proteinExistence type="predicted"/>
<evidence type="ECO:0000313" key="2">
    <source>
        <dbReference type="WBParaSite" id="RSKR_0000291933.1"/>
    </source>
</evidence>
<dbReference type="WBParaSite" id="RSKR_0000291933.1">
    <property type="protein sequence ID" value="RSKR_0000291933.1"/>
    <property type="gene ID" value="RSKR_0000291933"/>
</dbReference>
<protein>
    <submittedName>
        <fullName evidence="2">MSP domain-containing protein</fullName>
    </submittedName>
</protein>
<reference evidence="2" key="1">
    <citation type="submission" date="2016-11" db="UniProtKB">
        <authorList>
            <consortium name="WormBaseParasite"/>
        </authorList>
    </citation>
    <scope>IDENTIFICATION</scope>
    <source>
        <strain evidence="2">KR3021</strain>
    </source>
</reference>
<sequence length="78" mass="8325">MMNKMSECSTNITIPNPNLMAGMAPQPQTKPSCLLSPKVKLLNPSLETSISLPQANLLSSKTVTFNFSPQSQATGGEM</sequence>
<accession>A0AC35TPW4</accession>
<dbReference type="Proteomes" id="UP000095286">
    <property type="component" value="Unplaced"/>
</dbReference>
<name>A0AC35TPW4_9BILA</name>
<organism evidence="1 2">
    <name type="scientific">Rhabditophanes sp. KR3021</name>
    <dbReference type="NCBI Taxonomy" id="114890"/>
    <lineage>
        <taxon>Eukaryota</taxon>
        <taxon>Metazoa</taxon>
        <taxon>Ecdysozoa</taxon>
        <taxon>Nematoda</taxon>
        <taxon>Chromadorea</taxon>
        <taxon>Rhabditida</taxon>
        <taxon>Tylenchina</taxon>
        <taxon>Panagrolaimomorpha</taxon>
        <taxon>Strongyloidoidea</taxon>
        <taxon>Alloionematidae</taxon>
        <taxon>Rhabditophanes</taxon>
    </lineage>
</organism>